<evidence type="ECO:0000313" key="3">
    <source>
        <dbReference type="Proteomes" id="UP000002051"/>
    </source>
</evidence>
<sequence length="68" mass="8183">MALPHCLFILLKRGLKKTPSKFKYCPSLTHNLKSFYFDFPFTSEMLILPIWKQLCHKKLLNDLYNPFY</sequence>
<reference evidence="1 3" key="2">
    <citation type="journal article" date="2014" name="BMC Genomics">
        <title>An improved genome release (version Mt4.0) for the model legume Medicago truncatula.</title>
        <authorList>
            <person name="Tang H."/>
            <person name="Krishnakumar V."/>
            <person name="Bidwell S."/>
            <person name="Rosen B."/>
            <person name="Chan A."/>
            <person name="Zhou S."/>
            <person name="Gentzbittel L."/>
            <person name="Childs K.L."/>
            <person name="Yandell M."/>
            <person name="Gundlach H."/>
            <person name="Mayer K.F."/>
            <person name="Schwartz D.C."/>
            <person name="Town C.D."/>
        </authorList>
    </citation>
    <scope>GENOME REANNOTATION</scope>
    <source>
        <strain evidence="1">A17</strain>
        <strain evidence="2 3">cv. Jemalong A17</strain>
    </source>
</reference>
<protein>
    <submittedName>
        <fullName evidence="1 2">Uncharacterized protein</fullName>
    </submittedName>
</protein>
<reference evidence="2" key="3">
    <citation type="submission" date="2015-04" db="UniProtKB">
        <authorList>
            <consortium name="EnsemblPlants"/>
        </authorList>
    </citation>
    <scope>IDENTIFICATION</scope>
    <source>
        <strain evidence="2">cv. Jemalong A17</strain>
    </source>
</reference>
<organism evidence="1 3">
    <name type="scientific">Medicago truncatula</name>
    <name type="common">Barrel medic</name>
    <name type="synonym">Medicago tribuloides</name>
    <dbReference type="NCBI Taxonomy" id="3880"/>
    <lineage>
        <taxon>Eukaryota</taxon>
        <taxon>Viridiplantae</taxon>
        <taxon>Streptophyta</taxon>
        <taxon>Embryophyta</taxon>
        <taxon>Tracheophyta</taxon>
        <taxon>Spermatophyta</taxon>
        <taxon>Magnoliopsida</taxon>
        <taxon>eudicotyledons</taxon>
        <taxon>Gunneridae</taxon>
        <taxon>Pentapetalae</taxon>
        <taxon>rosids</taxon>
        <taxon>fabids</taxon>
        <taxon>Fabales</taxon>
        <taxon>Fabaceae</taxon>
        <taxon>Papilionoideae</taxon>
        <taxon>50 kb inversion clade</taxon>
        <taxon>NPAAA clade</taxon>
        <taxon>Hologalegina</taxon>
        <taxon>IRL clade</taxon>
        <taxon>Trifolieae</taxon>
        <taxon>Medicago</taxon>
    </lineage>
</organism>
<reference evidence="1 3" key="1">
    <citation type="journal article" date="2011" name="Nature">
        <title>The Medicago genome provides insight into the evolution of rhizobial symbioses.</title>
        <authorList>
            <person name="Young N.D."/>
            <person name="Debelle F."/>
            <person name="Oldroyd G.E."/>
            <person name="Geurts R."/>
            <person name="Cannon S.B."/>
            <person name="Udvardi M.K."/>
            <person name="Benedito V.A."/>
            <person name="Mayer K.F."/>
            <person name="Gouzy J."/>
            <person name="Schoof H."/>
            <person name="Van de Peer Y."/>
            <person name="Proost S."/>
            <person name="Cook D.R."/>
            <person name="Meyers B.C."/>
            <person name="Spannagl M."/>
            <person name="Cheung F."/>
            <person name="De Mita S."/>
            <person name="Krishnakumar V."/>
            <person name="Gundlach H."/>
            <person name="Zhou S."/>
            <person name="Mudge J."/>
            <person name="Bharti A.K."/>
            <person name="Murray J.D."/>
            <person name="Naoumkina M.A."/>
            <person name="Rosen B."/>
            <person name="Silverstein K.A."/>
            <person name="Tang H."/>
            <person name="Rombauts S."/>
            <person name="Zhao P.X."/>
            <person name="Zhou P."/>
            <person name="Barbe V."/>
            <person name="Bardou P."/>
            <person name="Bechner M."/>
            <person name="Bellec A."/>
            <person name="Berger A."/>
            <person name="Berges H."/>
            <person name="Bidwell S."/>
            <person name="Bisseling T."/>
            <person name="Choisne N."/>
            <person name="Couloux A."/>
            <person name="Denny R."/>
            <person name="Deshpande S."/>
            <person name="Dai X."/>
            <person name="Doyle J.J."/>
            <person name="Dudez A.M."/>
            <person name="Farmer A.D."/>
            <person name="Fouteau S."/>
            <person name="Franken C."/>
            <person name="Gibelin C."/>
            <person name="Gish J."/>
            <person name="Goldstein S."/>
            <person name="Gonzalez A.J."/>
            <person name="Green P.J."/>
            <person name="Hallab A."/>
            <person name="Hartog M."/>
            <person name="Hua A."/>
            <person name="Humphray S.J."/>
            <person name="Jeong D.H."/>
            <person name="Jing Y."/>
            <person name="Jocker A."/>
            <person name="Kenton S.M."/>
            <person name="Kim D.J."/>
            <person name="Klee K."/>
            <person name="Lai H."/>
            <person name="Lang C."/>
            <person name="Lin S."/>
            <person name="Macmil S.L."/>
            <person name="Magdelenat G."/>
            <person name="Matthews L."/>
            <person name="McCorrison J."/>
            <person name="Monaghan E.L."/>
            <person name="Mun J.H."/>
            <person name="Najar F.Z."/>
            <person name="Nicholson C."/>
            <person name="Noirot C."/>
            <person name="O'Bleness M."/>
            <person name="Paule C.R."/>
            <person name="Poulain J."/>
            <person name="Prion F."/>
            <person name="Qin B."/>
            <person name="Qu C."/>
            <person name="Retzel E.F."/>
            <person name="Riddle C."/>
            <person name="Sallet E."/>
            <person name="Samain S."/>
            <person name="Samson N."/>
            <person name="Sanders I."/>
            <person name="Saurat O."/>
            <person name="Scarpelli C."/>
            <person name="Schiex T."/>
            <person name="Segurens B."/>
            <person name="Severin A.J."/>
            <person name="Sherrier D.J."/>
            <person name="Shi R."/>
            <person name="Sims S."/>
            <person name="Singer S.R."/>
            <person name="Sinharoy S."/>
            <person name="Sterck L."/>
            <person name="Viollet A."/>
            <person name="Wang B.B."/>
            <person name="Wang K."/>
            <person name="Wang M."/>
            <person name="Wang X."/>
            <person name="Warfsmann J."/>
            <person name="Weissenbach J."/>
            <person name="White D.D."/>
            <person name="White J.D."/>
            <person name="Wiley G.B."/>
            <person name="Wincker P."/>
            <person name="Xing Y."/>
            <person name="Yang L."/>
            <person name="Yao Z."/>
            <person name="Ying F."/>
            <person name="Zhai J."/>
            <person name="Zhou L."/>
            <person name="Zuber A."/>
            <person name="Denarie J."/>
            <person name="Dixon R.A."/>
            <person name="May G.D."/>
            <person name="Schwartz D.C."/>
            <person name="Rogers J."/>
            <person name="Quetier F."/>
            <person name="Town C.D."/>
            <person name="Roe B.A."/>
        </authorList>
    </citation>
    <scope>NUCLEOTIDE SEQUENCE [LARGE SCALE GENOMIC DNA]</scope>
    <source>
        <strain evidence="1">A17</strain>
        <strain evidence="2 3">cv. Jemalong A17</strain>
    </source>
</reference>
<dbReference type="Proteomes" id="UP000002051">
    <property type="component" value="Unassembled WGS sequence"/>
</dbReference>
<keyword evidence="3" id="KW-1185">Reference proteome</keyword>
<accession>A0A072VFW0</accession>
<evidence type="ECO:0000313" key="1">
    <source>
        <dbReference type="EMBL" id="KEH40481.1"/>
    </source>
</evidence>
<evidence type="ECO:0000313" key="2">
    <source>
        <dbReference type="EnsemblPlants" id="KEH40481"/>
    </source>
</evidence>
<dbReference type="EnsemblPlants" id="KEH40481">
    <property type="protein sequence ID" value="KEH40481"/>
    <property type="gene ID" value="MTR_1g029510"/>
</dbReference>
<name>A0A072VFW0_MEDTR</name>
<dbReference type="HOGENOM" id="CLU_2797709_0_0_1"/>
<proteinExistence type="predicted"/>
<dbReference type="EMBL" id="CM001217">
    <property type="protein sequence ID" value="KEH40481.1"/>
    <property type="molecule type" value="Genomic_DNA"/>
</dbReference>
<dbReference type="AlphaFoldDB" id="A0A072VFW0"/>
<gene>
    <name evidence="1" type="ordered locus">MTR_1g029510</name>
</gene>